<dbReference type="AlphaFoldDB" id="A0A0P9C616"/>
<dbReference type="EMBL" id="LJCO01000097">
    <property type="protein sequence ID" value="KPV40528.1"/>
    <property type="molecule type" value="Genomic_DNA"/>
</dbReference>
<organism evidence="1 2">
    <name type="scientific">Alicyclobacillus ferrooxydans</name>
    <dbReference type="NCBI Taxonomy" id="471514"/>
    <lineage>
        <taxon>Bacteria</taxon>
        <taxon>Bacillati</taxon>
        <taxon>Bacillota</taxon>
        <taxon>Bacilli</taxon>
        <taxon>Bacillales</taxon>
        <taxon>Alicyclobacillaceae</taxon>
        <taxon>Alicyclobacillus</taxon>
    </lineage>
</organism>
<evidence type="ECO:0000313" key="2">
    <source>
        <dbReference type="Proteomes" id="UP000050482"/>
    </source>
</evidence>
<dbReference type="PATRIC" id="fig|471514.4.peg.3934"/>
<dbReference type="STRING" id="471514.AN477_21810"/>
<comment type="caution">
    <text evidence="1">The sequence shown here is derived from an EMBL/GenBank/DDBJ whole genome shotgun (WGS) entry which is preliminary data.</text>
</comment>
<gene>
    <name evidence="1" type="ORF">AN477_21810</name>
</gene>
<name>A0A0P9C616_9BACL</name>
<reference evidence="1 2" key="1">
    <citation type="submission" date="2015-09" db="EMBL/GenBank/DDBJ databases">
        <title>Draft genome sequence of Alicyclobacillus ferrooxydans DSM 22381.</title>
        <authorList>
            <person name="Hemp J."/>
        </authorList>
    </citation>
    <scope>NUCLEOTIDE SEQUENCE [LARGE SCALE GENOMIC DNA]</scope>
    <source>
        <strain evidence="1 2">TC-34</strain>
    </source>
</reference>
<keyword evidence="2" id="KW-1185">Reference proteome</keyword>
<accession>A0A0P9C616</accession>
<evidence type="ECO:0000313" key="1">
    <source>
        <dbReference type="EMBL" id="KPV40528.1"/>
    </source>
</evidence>
<sequence length="62" mass="6820">MRNRHNRFWYRGNNALGLFDMSADDFVGAVTSGIEHGIMEPGLAISRSDRLIARISALAGVD</sequence>
<dbReference type="Proteomes" id="UP000050482">
    <property type="component" value="Unassembled WGS sequence"/>
</dbReference>
<proteinExistence type="predicted"/>
<protein>
    <submittedName>
        <fullName evidence="1">Uncharacterized protein</fullName>
    </submittedName>
</protein>